<proteinExistence type="predicted"/>
<evidence type="ECO:0000313" key="1">
    <source>
        <dbReference type="EMBL" id="KAK3774697.1"/>
    </source>
</evidence>
<comment type="caution">
    <text evidence="1">The sequence shown here is derived from an EMBL/GenBank/DDBJ whole genome shotgun (WGS) entry which is preliminary data.</text>
</comment>
<protein>
    <submittedName>
        <fullName evidence="1">Uncharacterized protein</fullName>
    </submittedName>
</protein>
<dbReference type="InterPro" id="IPR026698">
    <property type="entry name" value="UPF_C3orf38"/>
</dbReference>
<evidence type="ECO:0000313" key="2">
    <source>
        <dbReference type="Proteomes" id="UP001283361"/>
    </source>
</evidence>
<dbReference type="Proteomes" id="UP001283361">
    <property type="component" value="Unassembled WGS sequence"/>
</dbReference>
<reference evidence="1" key="1">
    <citation type="journal article" date="2023" name="G3 (Bethesda)">
        <title>A reference genome for the long-term kleptoplast-retaining sea slug Elysia crispata morphotype clarki.</title>
        <authorList>
            <person name="Eastman K.E."/>
            <person name="Pendleton A.L."/>
            <person name="Shaikh M.A."/>
            <person name="Suttiyut T."/>
            <person name="Ogas R."/>
            <person name="Tomko P."/>
            <person name="Gavelis G."/>
            <person name="Widhalm J.R."/>
            <person name="Wisecaver J.H."/>
        </authorList>
    </citation>
    <scope>NUCLEOTIDE SEQUENCE</scope>
    <source>
        <strain evidence="1">ECLA1</strain>
    </source>
</reference>
<accession>A0AAE0ZSR8</accession>
<sequence length="76" mass="9134">MLTSTRRASVPATNRTETIRVILEFTQSIDEFFQRRKINKDVLLNYLFKQNWPVTRDASLRDIKNYILLMWDTLRA</sequence>
<dbReference type="AlphaFoldDB" id="A0AAE0ZSR8"/>
<keyword evidence="2" id="KW-1185">Reference proteome</keyword>
<organism evidence="1 2">
    <name type="scientific">Elysia crispata</name>
    <name type="common">lettuce slug</name>
    <dbReference type="NCBI Taxonomy" id="231223"/>
    <lineage>
        <taxon>Eukaryota</taxon>
        <taxon>Metazoa</taxon>
        <taxon>Spiralia</taxon>
        <taxon>Lophotrochozoa</taxon>
        <taxon>Mollusca</taxon>
        <taxon>Gastropoda</taxon>
        <taxon>Heterobranchia</taxon>
        <taxon>Euthyneura</taxon>
        <taxon>Panpulmonata</taxon>
        <taxon>Sacoglossa</taxon>
        <taxon>Placobranchoidea</taxon>
        <taxon>Plakobranchidae</taxon>
        <taxon>Elysia</taxon>
    </lineage>
</organism>
<gene>
    <name evidence="1" type="ORF">RRG08_051239</name>
</gene>
<dbReference type="Pfam" id="PF15008">
    <property type="entry name" value="DUF4518"/>
    <property type="match status" value="1"/>
</dbReference>
<dbReference type="EMBL" id="JAWDGP010003398">
    <property type="protein sequence ID" value="KAK3774697.1"/>
    <property type="molecule type" value="Genomic_DNA"/>
</dbReference>
<name>A0AAE0ZSR8_9GAST</name>